<dbReference type="EMBL" id="JAOCZP010000005">
    <property type="protein sequence ID" value="MCT7376919.1"/>
    <property type="molecule type" value="Genomic_DNA"/>
</dbReference>
<evidence type="ECO:0000313" key="6">
    <source>
        <dbReference type="EMBL" id="MCT7376919.1"/>
    </source>
</evidence>
<evidence type="ECO:0000256" key="2">
    <source>
        <dbReference type="ARBA" id="ARBA00022741"/>
    </source>
</evidence>
<sequence length="266" mass="28857">MPKCDDFAFVDAMLGIVRERGVQLVVPTIDPELAPLAAAAERFEASGARVHVSPPCVIDVVRDKLKTAQVMAAAGVPVPRTVPLEAAHAYPYPIVWPMFLKPSGGSASRNAKVASSSADLPDAPEEPMILQQLLIGPEYTVNIFIDQAGVLRSAVAHRRLRIRAGEVEKGQTERDPMLRRLAEDVARALPLARGVLCFQVIVDNRIGPCVFDINARFGGGYPLVHYAGAEYTRWLLEEVAGLPSTVHDDWRAGALMLRYDAAILCG</sequence>
<accession>A0ABT2LS40</accession>
<evidence type="ECO:0000313" key="7">
    <source>
        <dbReference type="Proteomes" id="UP001320831"/>
    </source>
</evidence>
<dbReference type="InterPro" id="IPR052032">
    <property type="entry name" value="ATP-dep_AA_Ligase"/>
</dbReference>
<reference evidence="6 7" key="1">
    <citation type="submission" date="2022-09" db="EMBL/GenBank/DDBJ databases">
        <title>Chelativorans salina sp. nov., a novel slightly halophilic bacterium isolated from a saline lake sediment enrichment.</title>
        <authorList>
            <person name="Gao L."/>
            <person name="Fang B.-Z."/>
            <person name="Li W.-J."/>
        </authorList>
    </citation>
    <scope>NUCLEOTIDE SEQUENCE [LARGE SCALE GENOMIC DNA]</scope>
    <source>
        <strain evidence="6 7">EGI FJ00035</strain>
    </source>
</reference>
<comment type="caution">
    <text evidence="6">The sequence shown here is derived from an EMBL/GenBank/DDBJ whole genome shotgun (WGS) entry which is preliminary data.</text>
</comment>
<dbReference type="Gene3D" id="3.30.470.20">
    <property type="entry name" value="ATP-grasp fold, B domain"/>
    <property type="match status" value="1"/>
</dbReference>
<keyword evidence="3 4" id="KW-0067">ATP-binding</keyword>
<dbReference type="Gene3D" id="3.40.50.20">
    <property type="match status" value="1"/>
</dbReference>
<dbReference type="InterPro" id="IPR011761">
    <property type="entry name" value="ATP-grasp"/>
</dbReference>
<dbReference type="Pfam" id="PF02655">
    <property type="entry name" value="ATP-grasp_3"/>
    <property type="match status" value="1"/>
</dbReference>
<dbReference type="Gene3D" id="3.30.1490.20">
    <property type="entry name" value="ATP-grasp fold, A domain"/>
    <property type="match status" value="1"/>
</dbReference>
<dbReference type="PANTHER" id="PTHR43585">
    <property type="entry name" value="FUMIPYRROLE BIOSYNTHESIS PROTEIN C"/>
    <property type="match status" value="1"/>
</dbReference>
<proteinExistence type="predicted"/>
<name>A0ABT2LS40_9HYPH</name>
<dbReference type="InterPro" id="IPR003806">
    <property type="entry name" value="ATP-grasp_PylC-type"/>
</dbReference>
<keyword evidence="1" id="KW-0436">Ligase</keyword>
<protein>
    <submittedName>
        <fullName evidence="6">ATP-grasp domain-containing protein</fullName>
    </submittedName>
</protein>
<dbReference type="InterPro" id="IPR013815">
    <property type="entry name" value="ATP_grasp_subdomain_1"/>
</dbReference>
<keyword evidence="7" id="KW-1185">Reference proteome</keyword>
<dbReference type="SUPFAM" id="SSF56059">
    <property type="entry name" value="Glutathione synthetase ATP-binding domain-like"/>
    <property type="match status" value="1"/>
</dbReference>
<keyword evidence="2 4" id="KW-0547">Nucleotide-binding</keyword>
<dbReference type="Proteomes" id="UP001320831">
    <property type="component" value="Unassembled WGS sequence"/>
</dbReference>
<gene>
    <name evidence="6" type="ORF">N5A92_17985</name>
</gene>
<evidence type="ECO:0000259" key="5">
    <source>
        <dbReference type="PROSITE" id="PS50975"/>
    </source>
</evidence>
<organism evidence="6 7">
    <name type="scientific">Chelativorans salis</name>
    <dbReference type="NCBI Taxonomy" id="2978478"/>
    <lineage>
        <taxon>Bacteria</taxon>
        <taxon>Pseudomonadati</taxon>
        <taxon>Pseudomonadota</taxon>
        <taxon>Alphaproteobacteria</taxon>
        <taxon>Hyphomicrobiales</taxon>
        <taxon>Phyllobacteriaceae</taxon>
        <taxon>Chelativorans</taxon>
    </lineage>
</organism>
<feature type="domain" description="ATP-grasp" evidence="5">
    <location>
        <begin position="68"/>
        <end position="240"/>
    </location>
</feature>
<evidence type="ECO:0000256" key="1">
    <source>
        <dbReference type="ARBA" id="ARBA00022598"/>
    </source>
</evidence>
<evidence type="ECO:0000256" key="4">
    <source>
        <dbReference type="PROSITE-ProRule" id="PRU00409"/>
    </source>
</evidence>
<dbReference type="PROSITE" id="PS50975">
    <property type="entry name" value="ATP_GRASP"/>
    <property type="match status" value="1"/>
</dbReference>
<evidence type="ECO:0000256" key="3">
    <source>
        <dbReference type="ARBA" id="ARBA00022840"/>
    </source>
</evidence>
<dbReference type="PANTHER" id="PTHR43585:SF2">
    <property type="entry name" value="ATP-GRASP ENZYME FSQD"/>
    <property type="match status" value="1"/>
</dbReference>